<keyword evidence="7 8" id="KW-0472">Membrane</keyword>
<evidence type="ECO:0000256" key="6">
    <source>
        <dbReference type="ARBA" id="ARBA00022989"/>
    </source>
</evidence>
<keyword evidence="2" id="KW-0813">Transport</keyword>
<evidence type="ECO:0000256" key="3">
    <source>
        <dbReference type="ARBA" id="ARBA00022475"/>
    </source>
</evidence>
<evidence type="ECO:0000256" key="4">
    <source>
        <dbReference type="ARBA" id="ARBA00022519"/>
    </source>
</evidence>
<feature type="transmembrane region" description="Helical" evidence="8">
    <location>
        <begin position="134"/>
        <end position="161"/>
    </location>
</feature>
<keyword evidence="10" id="KW-1185">Reference proteome</keyword>
<proteinExistence type="predicted"/>
<dbReference type="PANTHER" id="PTHR32196:SF21">
    <property type="entry name" value="ABC TRANSPORTER PERMEASE PROTEIN YPHD-RELATED"/>
    <property type="match status" value="1"/>
</dbReference>
<keyword evidence="5 8" id="KW-0812">Transmembrane</keyword>
<gene>
    <name evidence="9" type="ORF">MU0050_000728</name>
</gene>
<evidence type="ECO:0000256" key="7">
    <source>
        <dbReference type="ARBA" id="ARBA00023136"/>
    </source>
</evidence>
<dbReference type="PANTHER" id="PTHR32196">
    <property type="entry name" value="ABC TRANSPORTER PERMEASE PROTEIN YPHD-RELATED-RELATED"/>
    <property type="match status" value="1"/>
</dbReference>
<evidence type="ECO:0000256" key="5">
    <source>
        <dbReference type="ARBA" id="ARBA00022692"/>
    </source>
</evidence>
<evidence type="ECO:0000256" key="2">
    <source>
        <dbReference type="ARBA" id="ARBA00022448"/>
    </source>
</evidence>
<dbReference type="InterPro" id="IPR001851">
    <property type="entry name" value="ABC_transp_permease"/>
</dbReference>
<keyword evidence="6 8" id="KW-1133">Transmembrane helix</keyword>
<feature type="transmembrane region" description="Helical" evidence="8">
    <location>
        <begin position="53"/>
        <end position="73"/>
    </location>
</feature>
<dbReference type="EMBL" id="OY726395">
    <property type="protein sequence ID" value="CAJ1579868.1"/>
    <property type="molecule type" value="Genomic_DNA"/>
</dbReference>
<reference evidence="9 10" key="1">
    <citation type="submission" date="2023-08" db="EMBL/GenBank/DDBJ databases">
        <authorList>
            <person name="Folkvardsen B D."/>
            <person name="Norman A."/>
        </authorList>
    </citation>
    <scope>NUCLEOTIDE SEQUENCE [LARGE SCALE GENOMIC DNA]</scope>
    <source>
        <strain evidence="9 10">Mu0050</strain>
    </source>
</reference>
<dbReference type="Pfam" id="PF02653">
    <property type="entry name" value="BPD_transp_2"/>
    <property type="match status" value="1"/>
</dbReference>
<feature type="transmembrane region" description="Helical" evidence="8">
    <location>
        <begin position="167"/>
        <end position="194"/>
    </location>
</feature>
<keyword evidence="4" id="KW-0997">Cell inner membrane</keyword>
<feature type="transmembrane region" description="Helical" evidence="8">
    <location>
        <begin position="80"/>
        <end position="98"/>
    </location>
</feature>
<evidence type="ECO:0000313" key="10">
    <source>
        <dbReference type="Proteomes" id="UP001190466"/>
    </source>
</evidence>
<name>A0ABM9M9P8_9MYCO</name>
<organism evidence="9 10">
    <name type="scientific">[Mycobacterium] wendilense</name>
    <dbReference type="NCBI Taxonomy" id="3064284"/>
    <lineage>
        <taxon>Bacteria</taxon>
        <taxon>Bacillati</taxon>
        <taxon>Actinomycetota</taxon>
        <taxon>Actinomycetes</taxon>
        <taxon>Mycobacteriales</taxon>
        <taxon>Mycobacteriaceae</taxon>
        <taxon>Mycolicibacter</taxon>
    </lineage>
</organism>
<feature type="transmembrane region" description="Helical" evidence="8">
    <location>
        <begin position="104"/>
        <end position="127"/>
    </location>
</feature>
<accession>A0ABM9M9P8</accession>
<dbReference type="RefSeq" id="WP_316514342.1">
    <property type="nucleotide sequence ID" value="NZ_OY726395.1"/>
</dbReference>
<evidence type="ECO:0000256" key="8">
    <source>
        <dbReference type="SAM" id="Phobius"/>
    </source>
</evidence>
<keyword evidence="3" id="KW-1003">Cell membrane</keyword>
<evidence type="ECO:0000256" key="1">
    <source>
        <dbReference type="ARBA" id="ARBA00004651"/>
    </source>
</evidence>
<feature type="transmembrane region" description="Helical" evidence="8">
    <location>
        <begin position="223"/>
        <end position="242"/>
    </location>
</feature>
<feature type="transmembrane region" description="Helical" evidence="8">
    <location>
        <begin position="254"/>
        <end position="272"/>
    </location>
</feature>
<dbReference type="Proteomes" id="UP001190466">
    <property type="component" value="Chromosome"/>
</dbReference>
<evidence type="ECO:0000313" key="9">
    <source>
        <dbReference type="EMBL" id="CAJ1579868.1"/>
    </source>
</evidence>
<dbReference type="CDD" id="cd06579">
    <property type="entry name" value="TM_PBP1_transp_AraH_like"/>
    <property type="match status" value="1"/>
</dbReference>
<protein>
    <submittedName>
        <fullName evidence="9">ABC transporter permease</fullName>
    </submittedName>
</protein>
<comment type="subcellular location">
    <subcellularLocation>
        <location evidence="1">Cell membrane</location>
        <topology evidence="1">Multi-pass membrane protein</topology>
    </subcellularLocation>
</comment>
<feature type="transmembrane region" description="Helical" evidence="8">
    <location>
        <begin position="279"/>
        <end position="301"/>
    </location>
</feature>
<sequence length="333" mass="34180">MVTADVTTRQHIPPPREWGRRVASFAVVGLIALLVFVFSALRPDTFATAANAQTILVESAVLTILSLAVMVPLIVNEFDLSLAAVLGLAAMLAAGLPARQGFSVGLTLVTIFAVALAVGAVHAWLIVRLNLPSFVVTLGTNSVLAGLILLYSGGAVVYEAIPDGIRIIGTASVAGIGMPILLMAAIAALLWFMLTQRPVGRFFYAVGANETAARLAGVPTARIRVLALVGAPMLAAVAGLVLTARVGSANPTSYSAFFLPAFAAAFLSLAAFQIGKFNPLGVVAAVYLLAVGVAGLSQLGVPSWVDPVFNGAALVVAIALSRLTADRRTAGAV</sequence>
<feature type="transmembrane region" description="Helical" evidence="8">
    <location>
        <begin position="22"/>
        <end position="41"/>
    </location>
</feature>